<dbReference type="PANTHER" id="PTHR44167">
    <property type="entry name" value="OVARIAN-SPECIFIC SERINE/THREONINE-PROTEIN KINASE LOK-RELATED"/>
    <property type="match status" value="1"/>
</dbReference>
<organism evidence="2 3">
    <name type="scientific">Ogataea polymorpha</name>
    <dbReference type="NCBI Taxonomy" id="460523"/>
    <lineage>
        <taxon>Eukaryota</taxon>
        <taxon>Fungi</taxon>
        <taxon>Dikarya</taxon>
        <taxon>Ascomycota</taxon>
        <taxon>Saccharomycotina</taxon>
        <taxon>Pichiomycetes</taxon>
        <taxon>Pichiales</taxon>
        <taxon>Pichiaceae</taxon>
        <taxon>Ogataea</taxon>
    </lineage>
</organism>
<sequence>MYDAARLFEKLSSQARLGSAQDLELDVPCVNSLVSKESEIDQGSGGTIFKCRLNSDRNQIVVLKSFKRRPQESIKAYLFNSLNEFATLKAVQGHACILGVYEFLLERGQDQPLYSMLIQYCKNGDLLSLLSKARKLNLQIPTQNKDFLFLKCAQAIKFLHSRNIVHRDIKPENFLIDEKGELKLGDFGNAMDLNRIESYAVTSEFLSLGTTSFKSPELYLYKSIPDDEIDAKKINYKAIDIWALAILYFNIAILQKPWAESTSKDYEFKKYKSKYELALLNQLDSYQLNKNLDPIFLKLPEISRQTIVKMLNPDPDGRLTANEVLRSEWLIQVNISLEEYAKKSLSKGRDDEVLRIINI</sequence>
<protein>
    <recommendedName>
        <fullName evidence="1">Protein kinase domain-containing protein</fullName>
    </recommendedName>
</protein>
<dbReference type="InterPro" id="IPR008271">
    <property type="entry name" value="Ser/Thr_kinase_AS"/>
</dbReference>
<dbReference type="PROSITE" id="PS00108">
    <property type="entry name" value="PROTEIN_KINASE_ST"/>
    <property type="match status" value="1"/>
</dbReference>
<keyword evidence="3" id="KW-1185">Reference proteome</keyword>
<dbReference type="EMBL" id="JAEUBD010001468">
    <property type="protein sequence ID" value="KAH3660675.1"/>
    <property type="molecule type" value="Genomic_DNA"/>
</dbReference>
<dbReference type="SUPFAM" id="SSF56112">
    <property type="entry name" value="Protein kinase-like (PK-like)"/>
    <property type="match status" value="1"/>
</dbReference>
<dbReference type="GO" id="GO:0004674">
    <property type="term" value="F:protein serine/threonine kinase activity"/>
    <property type="evidence" value="ECO:0007669"/>
    <property type="project" value="TreeGrafter"/>
</dbReference>
<dbReference type="Gene3D" id="1.10.510.10">
    <property type="entry name" value="Transferase(Phosphotransferase) domain 1"/>
    <property type="match status" value="1"/>
</dbReference>
<gene>
    <name evidence="2" type="ORF">OGATHE_005007</name>
</gene>
<dbReference type="GO" id="GO:0005524">
    <property type="term" value="F:ATP binding"/>
    <property type="evidence" value="ECO:0007669"/>
    <property type="project" value="InterPro"/>
</dbReference>
<feature type="domain" description="Protein kinase" evidence="1">
    <location>
        <begin position="34"/>
        <end position="330"/>
    </location>
</feature>
<dbReference type="PROSITE" id="PS50011">
    <property type="entry name" value="PROTEIN_KINASE_DOM"/>
    <property type="match status" value="1"/>
</dbReference>
<evidence type="ECO:0000313" key="3">
    <source>
        <dbReference type="Proteomes" id="UP000788993"/>
    </source>
</evidence>
<reference evidence="2" key="2">
    <citation type="submission" date="2021-01" db="EMBL/GenBank/DDBJ databases">
        <authorList>
            <person name="Schikora-Tamarit M.A."/>
        </authorList>
    </citation>
    <scope>NUCLEOTIDE SEQUENCE</scope>
    <source>
        <strain evidence="2">NCAIM Y.01608</strain>
    </source>
</reference>
<evidence type="ECO:0000259" key="1">
    <source>
        <dbReference type="PROSITE" id="PS50011"/>
    </source>
</evidence>
<dbReference type="AlphaFoldDB" id="A0A9P8NVU9"/>
<name>A0A9P8NVU9_9ASCO</name>
<dbReference type="Proteomes" id="UP000788993">
    <property type="component" value="Unassembled WGS sequence"/>
</dbReference>
<dbReference type="InterPro" id="IPR011009">
    <property type="entry name" value="Kinase-like_dom_sf"/>
</dbReference>
<proteinExistence type="predicted"/>
<evidence type="ECO:0000313" key="2">
    <source>
        <dbReference type="EMBL" id="KAH3660675.1"/>
    </source>
</evidence>
<dbReference type="PANTHER" id="PTHR44167:SF24">
    <property type="entry name" value="SERINE_THREONINE-PROTEIN KINASE CHK2"/>
    <property type="match status" value="1"/>
</dbReference>
<dbReference type="Pfam" id="PF00069">
    <property type="entry name" value="Pkinase"/>
    <property type="match status" value="1"/>
</dbReference>
<dbReference type="GO" id="GO:0044773">
    <property type="term" value="P:mitotic DNA damage checkpoint signaling"/>
    <property type="evidence" value="ECO:0007669"/>
    <property type="project" value="TreeGrafter"/>
</dbReference>
<dbReference type="InterPro" id="IPR000719">
    <property type="entry name" value="Prot_kinase_dom"/>
</dbReference>
<reference evidence="2" key="1">
    <citation type="journal article" date="2021" name="Open Biol.">
        <title>Shared evolutionary footprints suggest mitochondrial oxidative damage underlies multiple complex I losses in fungi.</title>
        <authorList>
            <person name="Schikora-Tamarit M.A."/>
            <person name="Marcet-Houben M."/>
            <person name="Nosek J."/>
            <person name="Gabaldon T."/>
        </authorList>
    </citation>
    <scope>NUCLEOTIDE SEQUENCE</scope>
    <source>
        <strain evidence="2">NCAIM Y.01608</strain>
    </source>
</reference>
<dbReference type="GO" id="GO:0005634">
    <property type="term" value="C:nucleus"/>
    <property type="evidence" value="ECO:0007669"/>
    <property type="project" value="TreeGrafter"/>
</dbReference>
<comment type="caution">
    <text evidence="2">The sequence shown here is derived from an EMBL/GenBank/DDBJ whole genome shotgun (WGS) entry which is preliminary data.</text>
</comment>
<dbReference type="SMART" id="SM00220">
    <property type="entry name" value="S_TKc"/>
    <property type="match status" value="1"/>
</dbReference>
<accession>A0A9P8NVU9</accession>